<feature type="domain" description="SpaA-like prealbumin fold" evidence="4">
    <location>
        <begin position="850"/>
        <end position="962"/>
    </location>
</feature>
<evidence type="ECO:0000259" key="4">
    <source>
        <dbReference type="Pfam" id="PF24514"/>
    </source>
</evidence>
<feature type="domain" description="SpaA-like prealbumin fold" evidence="3">
    <location>
        <begin position="515"/>
        <end position="626"/>
    </location>
</feature>
<feature type="domain" description="SpaA-like prealbumin fold" evidence="3">
    <location>
        <begin position="1209"/>
        <end position="1285"/>
    </location>
</feature>
<gene>
    <name evidence="5" type="ORF">EV700_0189</name>
</gene>
<dbReference type="InterPro" id="IPR055371">
    <property type="entry name" value="SpaA_PFL_dom_4"/>
</dbReference>
<feature type="non-terminal residue" evidence="5">
    <location>
        <position position="1579"/>
    </location>
</feature>
<feature type="domain" description="SpaA-like prealbumin fold" evidence="3">
    <location>
        <begin position="646"/>
        <end position="737"/>
    </location>
</feature>
<proteinExistence type="predicted"/>
<feature type="transmembrane region" description="Helical" evidence="2">
    <location>
        <begin position="6"/>
        <end position="23"/>
    </location>
</feature>
<evidence type="ECO:0000256" key="2">
    <source>
        <dbReference type="SAM" id="Phobius"/>
    </source>
</evidence>
<evidence type="ECO:0000313" key="5">
    <source>
        <dbReference type="EMBL" id="RZU48110.1"/>
    </source>
</evidence>
<evidence type="ECO:0000256" key="1">
    <source>
        <dbReference type="SAM" id="MobiDB-lite"/>
    </source>
</evidence>
<feature type="domain" description="SpaA-like prealbumin fold" evidence="3">
    <location>
        <begin position="1099"/>
        <end position="1184"/>
    </location>
</feature>
<sequence>MGFSGWLWLLGAIILLCTFLLQYKLRQGCGSVHMWFGIALIAALTIGTQASALTIPATKDLSCAGTRDGSNLNCTAGEFTVGATFSAAPGTPPFCIAGQDFNFQVDLTLTGSNTDRQDVAFFVGQTGNDPQVNDASKQCSVATFPTTPSPWKDNDGDTCGDYLGGGTSTQTINEIKVKCTSAVSTGSLTIPYTLTYWQNNGNVCTGPGNVTAGSKSKCNASTTAAVSGTVAVNVGTYVDVTKQTTPDGDTQSFSYTATGPSGTKVVALTGATLAPNSATGGIYTPALLSSATNTVTVSIKDGETVRFYLTALPTNQTLSITEAQTNGWDPTASISCAAVTGSPTLSSSNSTRTITAVLNETNNAAACTVTNTKKARVSLVKSVGGRIVAADQFNVAISGPGSSSLTDISNNALTATAVGVTTSGSTTGNYTNATNPTFYAPGNQSLTFTDAMAAGSTSTISEYDTRLTCTNAFTGTGATSNASLPNNQSTTTATFTPAPGDDITCTYTNTPKPRITFQKAIAATGGGRVSATDQFALTNGGTTGTTTGTGSTVSSSALLYIGTAGTAMTLSEAAAGTTDLANYTGSISCTNSTAGSATVLPNGTGTSFSLTPANRDVISCTLTNTRKSATLTLRKTWSQATVNDAVNVSATGVNSRTFASVANTVSETDTDATTVTVYAGETVGLAEAFTTGLSARYNKALACTGNGALTYTANTLSGSLVVSNLDNAITCTFTNTRLPTLTVRKISNGDVGSFVFPAGTNGYPGETITTATSGTAVSGTLVPLAAAATSTAISETVPAGYLLTAASCTGMGAGGTATLVGNTLTLDAAATASGSNIVCTFTNTKMPTLILRKTSNGGLGTFGFALGNTIQATGSITTTSAGVAQQVDGDSVTAGTQAYTVAATGTAVTINENSLPSGWSLAGATCTNSGGTTVGSLAGTTYTIPSGNVTSGEVFTCTFFNNKVPTVRVQKVTTGGVGGPFSFAQTNLSATLSSITTVTAGVAAPVSPTAVTVTTTGADVTLTETPASGFELSTAACTDANSAVTGNTGSFGSLASNVLTIPATRIVNGADITCVFTNRKTAQLTLRKSWTNAIVNNAVSITSTGGTANPSLASTANTATETDVATAVTVYAGETLTFSESFTTGSSANYTSTLTCTGAADSNPSDGLTVNAADTAITCTYANVRKSANLTLQKTWVNAKLNDAVNVTATGLTTLASTANTASETDAAAVQTVYAGDVITLGESFTTGSAANYTSSLACTGTTGLSGNTLTVGATDTPITCTQTNSRIAKSVTLRKSWVNAKLNDAVSVTATGLTSLSAVADTATEIDAGSAQTVYAGDVITLGESFTTGSASNYTSSLACTGTTGLSGNILTVGATDTPITCTQTNSRIAKSVTLQKTWVNAKVNDAVNVTATGLTTLASTANTASETDAGSAQTVYAGDVITLGESFTTGSAANYTSSLACTGTTGLSGNALTVGATDTPITCTQTNSRKSVNLTLRKTWVNAKLNDAVSVTATGLTSLASVANTANETDAGVVQTVYAGEAITLGETFTTGSAANYTASLTCTGNATALAGSVLTV</sequence>
<evidence type="ECO:0000259" key="3">
    <source>
        <dbReference type="Pfam" id="PF20674"/>
    </source>
</evidence>
<feature type="region of interest" description="Disordered" evidence="1">
    <location>
        <begin position="480"/>
        <end position="501"/>
    </location>
</feature>
<feature type="transmembrane region" description="Helical" evidence="2">
    <location>
        <begin position="35"/>
        <end position="55"/>
    </location>
</feature>
<feature type="domain" description="SpaA-like prealbumin fold" evidence="4">
    <location>
        <begin position="741"/>
        <end position="845"/>
    </location>
</feature>
<dbReference type="InterPro" id="IPR048834">
    <property type="entry name" value="SpaA_pre-album"/>
</dbReference>
<organism evidence="5 6">
    <name type="scientific">Fluviicoccus keumensis</name>
    <dbReference type="NCBI Taxonomy" id="1435465"/>
    <lineage>
        <taxon>Bacteria</taxon>
        <taxon>Pseudomonadati</taxon>
        <taxon>Pseudomonadota</taxon>
        <taxon>Gammaproteobacteria</taxon>
        <taxon>Moraxellales</taxon>
        <taxon>Moraxellaceae</taxon>
        <taxon>Fluviicoccus</taxon>
    </lineage>
</organism>
<keyword evidence="6" id="KW-1185">Reference proteome</keyword>
<comment type="caution">
    <text evidence="5">The sequence shown here is derived from an EMBL/GenBank/DDBJ whole genome shotgun (WGS) entry which is preliminary data.</text>
</comment>
<dbReference type="Proteomes" id="UP000292423">
    <property type="component" value="Unassembled WGS sequence"/>
</dbReference>
<keyword evidence="2" id="KW-1133">Transmembrane helix</keyword>
<name>A0A4Q7ZBX1_9GAMM</name>
<keyword evidence="2" id="KW-0812">Transmembrane</keyword>
<evidence type="ECO:0000313" key="6">
    <source>
        <dbReference type="Proteomes" id="UP000292423"/>
    </source>
</evidence>
<feature type="domain" description="SpaA-like prealbumin fold" evidence="3">
    <location>
        <begin position="377"/>
        <end position="511"/>
    </location>
</feature>
<keyword evidence="2" id="KW-0472">Membrane</keyword>
<feature type="compositionally biased region" description="Polar residues" evidence="1">
    <location>
        <begin position="480"/>
        <end position="495"/>
    </location>
</feature>
<dbReference type="Pfam" id="PF24514">
    <property type="entry name" value="SpaA_4"/>
    <property type="match status" value="3"/>
</dbReference>
<evidence type="ECO:0008006" key="7">
    <source>
        <dbReference type="Google" id="ProtNLM"/>
    </source>
</evidence>
<accession>A0A4Q7ZBX1</accession>
<protein>
    <recommendedName>
        <fullName evidence="7">Ig-like domain-containing protein</fullName>
    </recommendedName>
</protein>
<dbReference type="Pfam" id="PF20674">
    <property type="entry name" value="SpaA_3"/>
    <property type="match status" value="5"/>
</dbReference>
<feature type="domain" description="SpaA-like prealbumin fold" evidence="4">
    <location>
        <begin position="967"/>
        <end position="1080"/>
    </location>
</feature>
<reference evidence="5 6" key="1">
    <citation type="submission" date="2019-02" db="EMBL/GenBank/DDBJ databases">
        <title>Genomic Encyclopedia of Type Strains, Phase IV (KMG-IV): sequencing the most valuable type-strain genomes for metagenomic binning, comparative biology and taxonomic classification.</title>
        <authorList>
            <person name="Goeker M."/>
        </authorList>
    </citation>
    <scope>NUCLEOTIDE SEQUENCE [LARGE SCALE GENOMIC DNA]</scope>
    <source>
        <strain evidence="5 6">DSM 105135</strain>
    </source>
</reference>
<dbReference type="EMBL" id="SHKX01000007">
    <property type="protein sequence ID" value="RZU48110.1"/>
    <property type="molecule type" value="Genomic_DNA"/>
</dbReference>